<keyword evidence="3" id="KW-0804">Transcription</keyword>
<evidence type="ECO:0000256" key="5">
    <source>
        <dbReference type="SAM" id="Coils"/>
    </source>
</evidence>
<dbReference type="Proteomes" id="UP000054481">
    <property type="component" value="Unassembled WGS sequence"/>
</dbReference>
<dbReference type="PROSITE" id="PS50217">
    <property type="entry name" value="BZIP"/>
    <property type="match status" value="1"/>
</dbReference>
<gene>
    <name evidence="8" type="ORF">HIM_10357</name>
</gene>
<dbReference type="Pfam" id="PF00170">
    <property type="entry name" value="bZIP_1"/>
    <property type="match status" value="1"/>
</dbReference>
<evidence type="ECO:0000256" key="6">
    <source>
        <dbReference type="SAM" id="MobiDB-lite"/>
    </source>
</evidence>
<comment type="subcellular location">
    <subcellularLocation>
        <location evidence="1">Nucleus</location>
    </subcellularLocation>
</comment>
<feature type="compositionally biased region" description="Low complexity" evidence="6">
    <location>
        <begin position="144"/>
        <end position="177"/>
    </location>
</feature>
<protein>
    <recommendedName>
        <fullName evidence="7">BZIP domain-containing protein</fullName>
    </recommendedName>
</protein>
<keyword evidence="9" id="KW-1185">Reference proteome</keyword>
<dbReference type="EMBL" id="KQ030637">
    <property type="protein sequence ID" value="KJZ70243.1"/>
    <property type="molecule type" value="Genomic_DNA"/>
</dbReference>
<feature type="region of interest" description="Disordered" evidence="6">
    <location>
        <begin position="309"/>
        <end position="340"/>
    </location>
</feature>
<dbReference type="SUPFAM" id="SSF57959">
    <property type="entry name" value="Leucine zipper domain"/>
    <property type="match status" value="1"/>
</dbReference>
<keyword evidence="5" id="KW-0175">Coiled coil</keyword>
<feature type="compositionally biased region" description="Low complexity" evidence="6">
    <location>
        <begin position="309"/>
        <end position="323"/>
    </location>
</feature>
<name>A0A0F7ZRU9_9HYPO</name>
<keyword evidence="2" id="KW-0805">Transcription regulation</keyword>
<evidence type="ECO:0000256" key="2">
    <source>
        <dbReference type="ARBA" id="ARBA00023015"/>
    </source>
</evidence>
<dbReference type="Gene3D" id="1.20.5.170">
    <property type="match status" value="1"/>
</dbReference>
<dbReference type="OrthoDB" id="295274at2759"/>
<feature type="coiled-coil region" evidence="5">
    <location>
        <begin position="217"/>
        <end position="244"/>
    </location>
</feature>
<reference evidence="8 9" key="1">
    <citation type="journal article" date="2014" name="Genome Biol. Evol.">
        <title>Comparative genomics and transcriptomics analyses reveal divergent lifestyle features of nematode endoparasitic fungus Hirsutella minnesotensis.</title>
        <authorList>
            <person name="Lai Y."/>
            <person name="Liu K."/>
            <person name="Zhang X."/>
            <person name="Zhang X."/>
            <person name="Li K."/>
            <person name="Wang N."/>
            <person name="Shu C."/>
            <person name="Wu Y."/>
            <person name="Wang C."/>
            <person name="Bushley K.E."/>
            <person name="Xiang M."/>
            <person name="Liu X."/>
        </authorList>
    </citation>
    <scope>NUCLEOTIDE SEQUENCE [LARGE SCALE GENOMIC DNA]</scope>
    <source>
        <strain evidence="8 9">3608</strain>
    </source>
</reference>
<dbReference type="PANTHER" id="PTHR19304">
    <property type="entry name" value="CYCLIC-AMP RESPONSE ELEMENT BINDING PROTEIN"/>
    <property type="match status" value="1"/>
</dbReference>
<evidence type="ECO:0000313" key="9">
    <source>
        <dbReference type="Proteomes" id="UP000054481"/>
    </source>
</evidence>
<dbReference type="InterPro" id="IPR046347">
    <property type="entry name" value="bZIP_sf"/>
</dbReference>
<feature type="domain" description="BZIP" evidence="7">
    <location>
        <begin position="192"/>
        <end position="255"/>
    </location>
</feature>
<feature type="region of interest" description="Disordered" evidence="6">
    <location>
        <begin position="95"/>
        <end position="188"/>
    </location>
</feature>
<dbReference type="PROSITE" id="PS00036">
    <property type="entry name" value="BZIP_BASIC"/>
    <property type="match status" value="1"/>
</dbReference>
<keyword evidence="4" id="KW-0539">Nucleus</keyword>
<evidence type="ECO:0000259" key="7">
    <source>
        <dbReference type="PROSITE" id="PS50217"/>
    </source>
</evidence>
<dbReference type="GO" id="GO:0003700">
    <property type="term" value="F:DNA-binding transcription factor activity"/>
    <property type="evidence" value="ECO:0007669"/>
    <property type="project" value="InterPro"/>
</dbReference>
<evidence type="ECO:0000313" key="8">
    <source>
        <dbReference type="EMBL" id="KJZ70243.1"/>
    </source>
</evidence>
<dbReference type="InterPro" id="IPR004827">
    <property type="entry name" value="bZIP"/>
</dbReference>
<accession>A0A0F7ZRU9</accession>
<dbReference type="AlphaFoldDB" id="A0A0F7ZRU9"/>
<dbReference type="InterPro" id="IPR051027">
    <property type="entry name" value="bZIP_transcription_factors"/>
</dbReference>
<dbReference type="GO" id="GO:0005634">
    <property type="term" value="C:nucleus"/>
    <property type="evidence" value="ECO:0007669"/>
    <property type="project" value="UniProtKB-SubCell"/>
</dbReference>
<dbReference type="SMART" id="SM00338">
    <property type="entry name" value="BRLZ"/>
    <property type="match status" value="1"/>
</dbReference>
<evidence type="ECO:0000256" key="4">
    <source>
        <dbReference type="ARBA" id="ARBA00023242"/>
    </source>
</evidence>
<dbReference type="CDD" id="cd14687">
    <property type="entry name" value="bZIP_ATF2"/>
    <property type="match status" value="1"/>
</dbReference>
<proteinExistence type="predicted"/>
<sequence>MPNLDIGLHLGAGEYSHMGFGSDMLLDPRMDLPLFGIKNEMDNFESPGPFPLTPRMFDTFHDHQSESGQPMHCMGGGLPSLDFGDGSMQAAALMHPASEPTPPPSNTTITSPAAQTCEQGSEVLPAPFSTASTTARDRRRRRSTVTTASAAAPTATTKSGPATAAKASASTGKFAASRTRSKRSTCKEAREEARRNRCLERNRIAASKCREKKKAWMHDLEATKTELESQHASLQREFNGLLEEATQIKTSLMAHAGCNDQNIDMWIENEAIRFVRRANRMPRDSIPGNTRHSSIASLASLQSQNESVALSSAALSDDTQLSSPGLDCESTQYDMFAEDE</sequence>
<evidence type="ECO:0000256" key="1">
    <source>
        <dbReference type="ARBA" id="ARBA00004123"/>
    </source>
</evidence>
<evidence type="ECO:0000256" key="3">
    <source>
        <dbReference type="ARBA" id="ARBA00023163"/>
    </source>
</evidence>
<organism evidence="8 9">
    <name type="scientific">Hirsutella minnesotensis 3608</name>
    <dbReference type="NCBI Taxonomy" id="1043627"/>
    <lineage>
        <taxon>Eukaryota</taxon>
        <taxon>Fungi</taxon>
        <taxon>Dikarya</taxon>
        <taxon>Ascomycota</taxon>
        <taxon>Pezizomycotina</taxon>
        <taxon>Sordariomycetes</taxon>
        <taxon>Hypocreomycetidae</taxon>
        <taxon>Hypocreales</taxon>
        <taxon>Ophiocordycipitaceae</taxon>
        <taxon>Hirsutella</taxon>
    </lineage>
</organism>